<keyword evidence="2" id="KW-1133">Transmembrane helix</keyword>
<sequence length="1001" mass="119575">MSDNAKRERNMVTIYFENISSDLIDQLIILTNEIHSSIRDLNKHLSKLSSIEQEPFPLPNLWCTLFKTTDLLCIEMIYSRILILIFYFAYKSLLFIYDILSVYSVSRIKNTFKKNSSNNFMDASNNNHLIILLNEFNYLQYILNQINPSNFYHSINQQSNEFLIQFTTIYLLNKYNSDQYSINLFNLLNSFIDCFNQLINFPLNIIKTIESNVKLNDPIHDNDNDDVIMSNNKLKNLIIMDSFICVKTSITMNSLKTVQIFKYLIIVIESLVNIPVLTMKELENRYNKNLIYSICYRLHLLNESSNTTTEDNQPLQYEECKSRIQHQQQITDLITQGLDLNHKLMIWSANCHSLLDRWKRLSTQVDWFNVHIQNLWNRLPETPMPNPPQFKLDYLLLETNKKNQFINDIKFISPIQVSYNILISANSLDALLYYKSWIENIFKSFKSLIPICEAILCEGQSLTNELLHINTMNSHENIVDLIESTQKTSSSLEFFNHNDNNNNTFWNKEFKIFLDLIIEWLFNLLVEFNQQIFYIQLLENCINDLTLWIISKNNQLDYIMKQYKIQMKQYSNDLYRNIKGFNEIDDIISDLYINEKMIQLNNLKLYIDQLNKNELHCQNYLFYSRLMNSSQWIIKVYNDCLLQYKQILNHYQQIILRNILQLSINHENYSIIFNVLYSHFHDWFNLIMKRFSDHDLKFIQLNGISNQILYDLTQNLYRQLEIRLPILLELYNLEQQLWINYKNCDNDDDDNNNVTVSYSEQIVQCKKYMETLKQVQINLLTDLNKYEQLNLCFNQLFIEIEVFNIKYPDITIYTDVDKNFFSKYSKTTDLKWGNKNQTNENLRKHFNSRLISLRNKTEQFISNSKLTQMNTLKIIIDFHKIPINQINQYLLKNETLNTLLEKLNYINVQLYNNFIEYNDSIENDQLLLSNNNNNNNNNNKNNNNNNNNNNNDCLKSVVIENLIKFYQFLHQLIHLYGRVNFLQQINEQFNLIKNFHDSKSF</sequence>
<protein>
    <submittedName>
        <fullName evidence="3">Uncharacterized protein</fullName>
    </submittedName>
</protein>
<accession>A0A183M359</accession>
<proteinExistence type="predicted"/>
<organism evidence="3 4">
    <name type="scientific">Schistosoma margrebowiei</name>
    <dbReference type="NCBI Taxonomy" id="48269"/>
    <lineage>
        <taxon>Eukaryota</taxon>
        <taxon>Metazoa</taxon>
        <taxon>Spiralia</taxon>
        <taxon>Lophotrochozoa</taxon>
        <taxon>Platyhelminthes</taxon>
        <taxon>Trematoda</taxon>
        <taxon>Digenea</taxon>
        <taxon>Strigeidida</taxon>
        <taxon>Schistosomatoidea</taxon>
        <taxon>Schistosomatidae</taxon>
        <taxon>Schistosoma</taxon>
    </lineage>
</organism>
<evidence type="ECO:0000256" key="1">
    <source>
        <dbReference type="SAM" id="MobiDB-lite"/>
    </source>
</evidence>
<feature type="compositionally biased region" description="Low complexity" evidence="1">
    <location>
        <begin position="930"/>
        <end position="949"/>
    </location>
</feature>
<keyword evidence="2" id="KW-0472">Membrane</keyword>
<feature type="non-terminal residue" evidence="3">
    <location>
        <position position="1001"/>
    </location>
</feature>
<evidence type="ECO:0000313" key="3">
    <source>
        <dbReference type="EMBL" id="VDO90568.1"/>
    </source>
</evidence>
<evidence type="ECO:0000256" key="2">
    <source>
        <dbReference type="SAM" id="Phobius"/>
    </source>
</evidence>
<feature type="region of interest" description="Disordered" evidence="1">
    <location>
        <begin position="928"/>
        <end position="949"/>
    </location>
</feature>
<keyword evidence="4" id="KW-1185">Reference proteome</keyword>
<evidence type="ECO:0000313" key="4">
    <source>
        <dbReference type="Proteomes" id="UP000277204"/>
    </source>
</evidence>
<name>A0A183M359_9TREM</name>
<keyword evidence="2" id="KW-0812">Transmembrane</keyword>
<dbReference type="EMBL" id="UZAI01005446">
    <property type="protein sequence ID" value="VDO90568.1"/>
    <property type="molecule type" value="Genomic_DNA"/>
</dbReference>
<gene>
    <name evidence="3" type="ORF">SMRZ_LOCUS10484</name>
</gene>
<dbReference type="AlphaFoldDB" id="A0A183M359"/>
<reference evidence="3 4" key="1">
    <citation type="submission" date="2018-11" db="EMBL/GenBank/DDBJ databases">
        <authorList>
            <consortium name="Pathogen Informatics"/>
        </authorList>
    </citation>
    <scope>NUCLEOTIDE SEQUENCE [LARGE SCALE GENOMIC DNA]</scope>
    <source>
        <strain evidence="3 4">Zambia</strain>
    </source>
</reference>
<dbReference type="Proteomes" id="UP000277204">
    <property type="component" value="Unassembled WGS sequence"/>
</dbReference>
<feature type="transmembrane region" description="Helical" evidence="2">
    <location>
        <begin position="81"/>
        <end position="103"/>
    </location>
</feature>